<dbReference type="Proteomes" id="UP000287027">
    <property type="component" value="Chromosome"/>
</dbReference>
<protein>
    <submittedName>
        <fullName evidence="2">DUF1376 domain-containing protein</fullName>
    </submittedName>
</protein>
<keyword evidence="3" id="KW-1185">Reference proteome</keyword>
<reference evidence="2 3" key="1">
    <citation type="submission" date="2019-08" db="EMBL/GenBank/DDBJ databases">
        <title>Acetobacter oryzioeni sp. nov., isolated from Korean rice wine vinegar.</title>
        <authorList>
            <person name="Baek J.H."/>
            <person name="Kim K.H."/>
            <person name="Jeon C.O."/>
            <person name="Han D.M."/>
        </authorList>
    </citation>
    <scope>NUCLEOTIDE SEQUENCE [LARGE SCALE GENOMIC DNA]</scope>
    <source>
        <strain evidence="2 3">B6</strain>
    </source>
</reference>
<gene>
    <name evidence="2" type="ORF">EOV40_009965</name>
</gene>
<dbReference type="RefSeq" id="WP_128105837.1">
    <property type="nucleotide sequence ID" value="NZ_CP042808.1"/>
</dbReference>
<feature type="region of interest" description="Disordered" evidence="1">
    <location>
        <begin position="141"/>
        <end position="223"/>
    </location>
</feature>
<organism evidence="2 3">
    <name type="scientific">Acetobacter oryzoeni</name>
    <dbReference type="NCBI Taxonomy" id="2500548"/>
    <lineage>
        <taxon>Bacteria</taxon>
        <taxon>Pseudomonadati</taxon>
        <taxon>Pseudomonadota</taxon>
        <taxon>Alphaproteobacteria</taxon>
        <taxon>Acetobacterales</taxon>
        <taxon>Acetobacteraceae</taxon>
        <taxon>Acetobacter</taxon>
    </lineage>
</organism>
<dbReference type="AlphaFoldDB" id="A0A5B9GKE4"/>
<feature type="compositionally biased region" description="Polar residues" evidence="1">
    <location>
        <begin position="198"/>
        <end position="212"/>
    </location>
</feature>
<sequence length="312" mass="35750">MAESFCTMPDPLTPADCDLRGYDFMPLYGNRYFKSSSYMHAASENPRAGMAAMKLWWEAWYQVPCGSLPDDDIELAMLADFGTDKRGWAKAKEIALRGFVKCSDGRLYHKELCEIALDKFDLRLKSDEKREADRERLKAWRAKQKERGNQPNIETQNETRSETVSETHDETTNETHGETNDETRFVAGKRVESRDISSLRSDTPCSPPSTSKSDSRGSRLADGWKPTDAMRAFALDLRLNPTDIGEQFRDYWISVPGAKGRKSDWEATWRNWCRKEAERAPRKTIVHSQQLPRQERVREAFAGAPRLEDLGL</sequence>
<dbReference type="EMBL" id="CP042808">
    <property type="protein sequence ID" value="QEE85999.1"/>
    <property type="molecule type" value="Genomic_DNA"/>
</dbReference>
<evidence type="ECO:0000256" key="1">
    <source>
        <dbReference type="SAM" id="MobiDB-lite"/>
    </source>
</evidence>
<name>A0A5B9GKE4_9PROT</name>
<feature type="compositionally biased region" description="Basic and acidic residues" evidence="1">
    <location>
        <begin position="157"/>
        <end position="197"/>
    </location>
</feature>
<evidence type="ECO:0000313" key="2">
    <source>
        <dbReference type="EMBL" id="QEE85999.1"/>
    </source>
</evidence>
<evidence type="ECO:0000313" key="3">
    <source>
        <dbReference type="Proteomes" id="UP000287027"/>
    </source>
</evidence>
<proteinExistence type="predicted"/>
<accession>A0A5B9GKE4</accession>
<dbReference type="KEGG" id="aoy:EOV40_009965"/>